<evidence type="ECO:0000256" key="8">
    <source>
        <dbReference type="SAM" id="SignalP"/>
    </source>
</evidence>
<dbReference type="GO" id="GO:0009888">
    <property type="term" value="P:tissue development"/>
    <property type="evidence" value="ECO:0007669"/>
    <property type="project" value="TreeGrafter"/>
</dbReference>
<dbReference type="InterPro" id="IPR013783">
    <property type="entry name" value="Ig-like_fold"/>
</dbReference>
<dbReference type="SUPFAM" id="SSF57196">
    <property type="entry name" value="EGF/Laminin"/>
    <property type="match status" value="1"/>
</dbReference>
<keyword evidence="2" id="KW-0677">Repeat</keyword>
<evidence type="ECO:0000256" key="3">
    <source>
        <dbReference type="ARBA" id="ARBA00023157"/>
    </source>
</evidence>
<keyword evidence="4" id="KW-0325">Glycoprotein</keyword>
<dbReference type="CDD" id="cd00063">
    <property type="entry name" value="FN3"/>
    <property type="match status" value="1"/>
</dbReference>
<dbReference type="GO" id="GO:0009887">
    <property type="term" value="P:animal organ morphogenesis"/>
    <property type="evidence" value="ECO:0007669"/>
    <property type="project" value="TreeGrafter"/>
</dbReference>
<dbReference type="InterPro" id="IPR036116">
    <property type="entry name" value="FN3_sf"/>
</dbReference>
<dbReference type="SMART" id="SM00060">
    <property type="entry name" value="FN3"/>
    <property type="match status" value="1"/>
</dbReference>
<feature type="signal peptide" evidence="8">
    <location>
        <begin position="1"/>
        <end position="21"/>
    </location>
</feature>
<evidence type="ECO:0000256" key="5">
    <source>
        <dbReference type="ARBA" id="ARBA00023292"/>
    </source>
</evidence>
<keyword evidence="5" id="KW-0424">Laminin EGF-like domain</keyword>
<proteinExistence type="predicted"/>
<dbReference type="Pfam" id="PF00053">
    <property type="entry name" value="EGF_laminin"/>
    <property type="match status" value="3"/>
</dbReference>
<evidence type="ECO:0000256" key="1">
    <source>
        <dbReference type="ARBA" id="ARBA00022729"/>
    </source>
</evidence>
<dbReference type="GO" id="GO:0005604">
    <property type="term" value="C:basement membrane"/>
    <property type="evidence" value="ECO:0007669"/>
    <property type="project" value="TreeGrafter"/>
</dbReference>
<dbReference type="FunFam" id="2.10.25.10:FF:000051">
    <property type="entry name" value="Laminin subunit alpha 4"/>
    <property type="match status" value="1"/>
</dbReference>
<feature type="transmembrane region" description="Helical" evidence="7">
    <location>
        <begin position="431"/>
        <end position="453"/>
    </location>
</feature>
<keyword evidence="7" id="KW-1133">Transmembrane helix</keyword>
<keyword evidence="7" id="KW-0812">Transmembrane</keyword>
<evidence type="ECO:0000259" key="9">
    <source>
        <dbReference type="PROSITE" id="PS50853"/>
    </source>
</evidence>
<dbReference type="PANTHER" id="PTHR10574">
    <property type="entry name" value="NETRIN/LAMININ-RELATED"/>
    <property type="match status" value="1"/>
</dbReference>
<keyword evidence="1 8" id="KW-0732">Signal</keyword>
<feature type="domain" description="Fibronectin type-III" evidence="9">
    <location>
        <begin position="171"/>
        <end position="257"/>
    </location>
</feature>
<gene>
    <name evidence="10" type="ORF">V1264_006253</name>
</gene>
<dbReference type="PROSITE" id="PS01248">
    <property type="entry name" value="EGF_LAM_1"/>
    <property type="match status" value="2"/>
</dbReference>
<dbReference type="InterPro" id="IPR050440">
    <property type="entry name" value="Laminin/Netrin_ECM"/>
</dbReference>
<comment type="caution">
    <text evidence="10">The sequence shown here is derived from an EMBL/GenBank/DDBJ whole genome shotgun (WGS) entry which is preliminary data.</text>
</comment>
<reference evidence="10 11" key="1">
    <citation type="submission" date="2024-02" db="EMBL/GenBank/DDBJ databases">
        <title>Chromosome-scale genome assembly of the rough periwinkle Littorina saxatilis.</title>
        <authorList>
            <person name="De Jode A."/>
            <person name="Faria R."/>
            <person name="Formenti G."/>
            <person name="Sims Y."/>
            <person name="Smith T.P."/>
            <person name="Tracey A."/>
            <person name="Wood J.M.D."/>
            <person name="Zagrodzka Z.B."/>
            <person name="Johannesson K."/>
            <person name="Butlin R.K."/>
            <person name="Leder E.H."/>
        </authorList>
    </citation>
    <scope>NUCLEOTIDE SEQUENCE [LARGE SCALE GENOMIC DNA]</scope>
    <source>
        <strain evidence="10">Snail1</strain>
        <tissue evidence="10">Muscle</tissue>
    </source>
</reference>
<dbReference type="InterPro" id="IPR002049">
    <property type="entry name" value="LE_dom"/>
</dbReference>
<evidence type="ECO:0000256" key="4">
    <source>
        <dbReference type="ARBA" id="ARBA00023180"/>
    </source>
</evidence>
<dbReference type="SUPFAM" id="SSF49265">
    <property type="entry name" value="Fibronectin type III"/>
    <property type="match status" value="1"/>
</dbReference>
<keyword evidence="11" id="KW-1185">Reference proteome</keyword>
<accession>A0AAN9AXG6</accession>
<evidence type="ECO:0000256" key="7">
    <source>
        <dbReference type="SAM" id="Phobius"/>
    </source>
</evidence>
<dbReference type="CDD" id="cd00055">
    <property type="entry name" value="EGF_Lam"/>
    <property type="match status" value="2"/>
</dbReference>
<dbReference type="Gene3D" id="2.10.25.10">
    <property type="entry name" value="Laminin"/>
    <property type="match status" value="2"/>
</dbReference>
<dbReference type="PROSITE" id="PS50853">
    <property type="entry name" value="FN3"/>
    <property type="match status" value="1"/>
</dbReference>
<feature type="region of interest" description="Disordered" evidence="6">
    <location>
        <begin position="95"/>
        <end position="120"/>
    </location>
</feature>
<dbReference type="InterPro" id="IPR003961">
    <property type="entry name" value="FN3_dom"/>
</dbReference>
<dbReference type="AlphaFoldDB" id="A0AAN9AXG6"/>
<dbReference type="Gene3D" id="2.60.40.10">
    <property type="entry name" value="Immunoglobulins"/>
    <property type="match status" value="1"/>
</dbReference>
<dbReference type="PANTHER" id="PTHR10574:SF406">
    <property type="entry name" value="LAMININ SUBUNIT ALPHA 5"/>
    <property type="match status" value="1"/>
</dbReference>
<feature type="chain" id="PRO_5043020049" description="Fibronectin type-III domain-containing protein" evidence="8">
    <location>
        <begin position="22"/>
        <end position="524"/>
    </location>
</feature>
<organism evidence="10 11">
    <name type="scientific">Littorina saxatilis</name>
    <dbReference type="NCBI Taxonomy" id="31220"/>
    <lineage>
        <taxon>Eukaryota</taxon>
        <taxon>Metazoa</taxon>
        <taxon>Spiralia</taxon>
        <taxon>Lophotrochozoa</taxon>
        <taxon>Mollusca</taxon>
        <taxon>Gastropoda</taxon>
        <taxon>Caenogastropoda</taxon>
        <taxon>Littorinimorpha</taxon>
        <taxon>Littorinoidea</taxon>
        <taxon>Littorinidae</taxon>
        <taxon>Littorina</taxon>
    </lineage>
</organism>
<dbReference type="Proteomes" id="UP001374579">
    <property type="component" value="Unassembled WGS sequence"/>
</dbReference>
<protein>
    <recommendedName>
        <fullName evidence="9">Fibronectin type-III domain-containing protein</fullName>
    </recommendedName>
</protein>
<keyword evidence="7" id="KW-0472">Membrane</keyword>
<dbReference type="EMBL" id="JBAMIC010000018">
    <property type="protein sequence ID" value="KAK7094746.1"/>
    <property type="molecule type" value="Genomic_DNA"/>
</dbReference>
<evidence type="ECO:0000313" key="11">
    <source>
        <dbReference type="Proteomes" id="UP001374579"/>
    </source>
</evidence>
<evidence type="ECO:0000256" key="6">
    <source>
        <dbReference type="SAM" id="MobiDB-lite"/>
    </source>
</evidence>
<evidence type="ECO:0000313" key="10">
    <source>
        <dbReference type="EMBL" id="KAK7094746.1"/>
    </source>
</evidence>
<evidence type="ECO:0000256" key="2">
    <source>
        <dbReference type="ARBA" id="ARBA00022737"/>
    </source>
</evidence>
<dbReference type="GO" id="GO:0007411">
    <property type="term" value="P:axon guidance"/>
    <property type="evidence" value="ECO:0007669"/>
    <property type="project" value="TreeGrafter"/>
</dbReference>
<keyword evidence="3" id="KW-1015">Disulfide bond</keyword>
<feature type="compositionally biased region" description="Polar residues" evidence="6">
    <location>
        <begin position="110"/>
        <end position="119"/>
    </location>
</feature>
<sequence>MALKDLLIALIVSLSVRSGQLNTVYSTAEQSQNESSIDATVMMRRERVLLRPPTNITFFLITSNEAVIGWLPPEIFTDHYIYDVNTTLIDPQPLLSGGGTKSKSEESSTQDDSVNSSEAGVTAVPPVFPISEEEFCHSLDFFANYTVGVNTTDEAVNDYVPHLIKLKDVFKPRNVTADMKNSDIVSYSQSCVQEYHVFYYDNTTSEPTIVKVNATERPEVHLTSLTPGTQYTIHIGAVFVSNKMLNSSSINFETESDSKKRKCTCDWHGTTEQTYECSTNISKPCSCKYGYTGTFCERCGAGFYRTAPIFPCHRCPCASHATRDATCRFKEGFLTCAKCEVGYTGNICHMCDNGYYRHHKYCVPCHCNNNHNRSKPFMCDVITGACHCMHNASGMNCEMCHSGYVGNALHFRNCTLDESLLGVFSVVPQGIIAGICVGVILIISFIVGFIVYWRMSKNPPQRPFWTVELKDDHEGVNFNTVPNDDFTIVDPKMTMDDMEFYENQGGAAQSHGAGKKYARLQENA</sequence>
<dbReference type="SMART" id="SM00180">
    <property type="entry name" value="EGF_Lam"/>
    <property type="match status" value="3"/>
</dbReference>
<name>A0AAN9AXG6_9CAEN</name>
<dbReference type="GO" id="GO:0005201">
    <property type="term" value="F:extracellular matrix structural constituent"/>
    <property type="evidence" value="ECO:0007669"/>
    <property type="project" value="TreeGrafter"/>
</dbReference>